<name>A0A8J6TVH1_9GAMM</name>
<evidence type="ECO:0000313" key="2">
    <source>
        <dbReference type="Proteomes" id="UP000654401"/>
    </source>
</evidence>
<sequence length="217" mass="24058">MAAEDEAQSKEERLATLESRLKGLPPSIERAELLLDYGTLMLDFQQNEDAWDAAWEAFNTFTENENWELAVVATDILVSADQKDSLVALAHGIWLGVTYPINPETTTAILQHMIDESPAGSDTAAVAAVTSHFLADHRRSEGQDGENILFFTSQKLAEVAAQHRNIKDQDEFEIWMAGNEFDNPDSFLPKLSAAVDALADGTWWIDRDALRAAIPKI</sequence>
<accession>A0A8J6TVH1</accession>
<comment type="caution">
    <text evidence="1">The sequence shown here is derived from an EMBL/GenBank/DDBJ whole genome shotgun (WGS) entry which is preliminary data.</text>
</comment>
<evidence type="ECO:0000313" key="1">
    <source>
        <dbReference type="EMBL" id="MBC8518940.1"/>
    </source>
</evidence>
<dbReference type="AlphaFoldDB" id="A0A8J6TVH1"/>
<protein>
    <submittedName>
        <fullName evidence="1">Uncharacterized protein</fullName>
    </submittedName>
</protein>
<gene>
    <name evidence="1" type="ORF">H8D24_00840</name>
</gene>
<organism evidence="1 2">
    <name type="scientific">Candidatus Thiopontia autotrophica</name>
    <dbReference type="NCBI Taxonomy" id="2841688"/>
    <lineage>
        <taxon>Bacteria</taxon>
        <taxon>Pseudomonadati</taxon>
        <taxon>Pseudomonadota</taxon>
        <taxon>Gammaproteobacteria</taxon>
        <taxon>Candidatus Thiopontia</taxon>
    </lineage>
</organism>
<reference evidence="1 2" key="1">
    <citation type="submission" date="2020-08" db="EMBL/GenBank/DDBJ databases">
        <title>Bridging the membrane lipid divide: bacteria of the FCB group superphylum have the potential to synthesize archaeal ether lipids.</title>
        <authorList>
            <person name="Villanueva L."/>
            <person name="Von Meijenfeldt F.A.B."/>
            <person name="Westbye A.B."/>
            <person name="Yadav S."/>
            <person name="Hopmans E.C."/>
            <person name="Dutilh B.E."/>
            <person name="Sinninghe Damste J.S."/>
        </authorList>
    </citation>
    <scope>NUCLEOTIDE SEQUENCE [LARGE SCALE GENOMIC DNA]</scope>
    <source>
        <strain evidence="1">NIOZ-UU100</strain>
    </source>
</reference>
<dbReference type="Proteomes" id="UP000654401">
    <property type="component" value="Unassembled WGS sequence"/>
</dbReference>
<proteinExistence type="predicted"/>
<dbReference type="EMBL" id="JACNFK010000013">
    <property type="protein sequence ID" value="MBC8518940.1"/>
    <property type="molecule type" value="Genomic_DNA"/>
</dbReference>